<feature type="signal peptide" evidence="10">
    <location>
        <begin position="1"/>
        <end position="22"/>
    </location>
</feature>
<reference evidence="11 12" key="1">
    <citation type="journal article" date="2015" name="Sci. Rep.">
        <title>Chromosome-level genome map provides insights into diverse defense mechanisms in the medicinal fungus Ganoderma sinense.</title>
        <authorList>
            <person name="Zhu Y."/>
            <person name="Xu J."/>
            <person name="Sun C."/>
            <person name="Zhou S."/>
            <person name="Xu H."/>
            <person name="Nelson D.R."/>
            <person name="Qian J."/>
            <person name="Song J."/>
            <person name="Luo H."/>
            <person name="Xiang L."/>
            <person name="Li Y."/>
            <person name="Xu Z."/>
            <person name="Ji A."/>
            <person name="Wang L."/>
            <person name="Lu S."/>
            <person name="Hayward A."/>
            <person name="Sun W."/>
            <person name="Li X."/>
            <person name="Schwartz D.C."/>
            <person name="Wang Y."/>
            <person name="Chen S."/>
        </authorList>
    </citation>
    <scope>NUCLEOTIDE SEQUENCE [LARGE SCALE GENOMIC DNA]</scope>
    <source>
        <strain evidence="11 12">ZZ0214-1</strain>
    </source>
</reference>
<accession>A0A2G8SHR4</accession>
<evidence type="ECO:0000256" key="10">
    <source>
        <dbReference type="SAM" id="SignalP"/>
    </source>
</evidence>
<keyword evidence="7 9" id="KW-0408">Iron</keyword>
<evidence type="ECO:0000313" key="12">
    <source>
        <dbReference type="Proteomes" id="UP000230002"/>
    </source>
</evidence>
<dbReference type="PANTHER" id="PTHR24305:SF166">
    <property type="entry name" value="CYTOCHROME P450 12A4, MITOCHONDRIAL-RELATED"/>
    <property type="match status" value="1"/>
</dbReference>
<evidence type="ECO:0000256" key="1">
    <source>
        <dbReference type="ARBA" id="ARBA00001971"/>
    </source>
</evidence>
<evidence type="ECO:0000256" key="6">
    <source>
        <dbReference type="ARBA" id="ARBA00023002"/>
    </source>
</evidence>
<dbReference type="STRING" id="1077348.A0A2G8SHR4"/>
<gene>
    <name evidence="11" type="ORF">GSI_04759</name>
</gene>
<comment type="pathway">
    <text evidence="2">Secondary metabolite biosynthesis.</text>
</comment>
<comment type="cofactor">
    <cofactor evidence="1 9">
        <name>heme</name>
        <dbReference type="ChEBI" id="CHEBI:30413"/>
    </cofactor>
</comment>
<comment type="caution">
    <text evidence="11">The sequence shown here is derived from an EMBL/GenBank/DDBJ whole genome shotgun (WGS) entry which is preliminary data.</text>
</comment>
<comment type="similarity">
    <text evidence="3">Belongs to the cytochrome P450 family.</text>
</comment>
<dbReference type="AlphaFoldDB" id="A0A2G8SHR4"/>
<dbReference type="InterPro" id="IPR002401">
    <property type="entry name" value="Cyt_P450_E_grp-I"/>
</dbReference>
<dbReference type="SUPFAM" id="SSF48264">
    <property type="entry name" value="Cytochrome P450"/>
    <property type="match status" value="1"/>
</dbReference>
<evidence type="ECO:0000256" key="4">
    <source>
        <dbReference type="ARBA" id="ARBA00022617"/>
    </source>
</evidence>
<keyword evidence="4 9" id="KW-0349">Heme</keyword>
<dbReference type="InterPro" id="IPR050121">
    <property type="entry name" value="Cytochrome_P450_monoxygenase"/>
</dbReference>
<sequence>MAQLLLVAVPLALLLLWRLVSSRCYVSRNPLDNIGGPRPPSFVLGNVPDFFARDNQEYLANYLSTYGPVATLYGFFGDKWLHVYDPKALHSIYVKDQDSYYRGHTTNIMNRMLLGPGLLATTGGEHRKQRKLLNPAFSAVHMRGLAPVFYATARKLKTALERSVRDGPRDLDVLGWMGRTALELVGQGMMGYSFDPLVEDVHNDFAEALKAFMPSLVAIQWSRLFAATADAIRPAWLRRVLLDLVPIASIQRMKALCDVISERSRAIYDEKKGAVERGDEETLLAMGEGKDMLSILLKENMKAADEDRLPDSVLLAMLTTFMFAGADTTSNGLSRILHLLCEHRDVQDKLRAEIRAAIEQYGEEIPYDELSALPYLDAVCRETLRLYALASFSLRDAKQDTVLPLSSPVRGLDGKMLTEIPITKGTTILANIPACNTNKAVWGEDALEWRPERWLAPLPRSVEEAHVPGIYANLMTFLAGGHACIGFKFSQLEMKVVLCVLLSTFKFELSEKPFVWNFAAISYPSTSYVSSKPEMPLKVGLAP</sequence>
<dbReference type="CDD" id="cd11069">
    <property type="entry name" value="CYP_FUM15-like"/>
    <property type="match status" value="1"/>
</dbReference>
<dbReference type="PRINTS" id="PR00385">
    <property type="entry name" value="P450"/>
</dbReference>
<dbReference type="GO" id="GO:0005506">
    <property type="term" value="F:iron ion binding"/>
    <property type="evidence" value="ECO:0007669"/>
    <property type="project" value="InterPro"/>
</dbReference>
<dbReference type="Gene3D" id="1.10.630.10">
    <property type="entry name" value="Cytochrome P450"/>
    <property type="match status" value="1"/>
</dbReference>
<dbReference type="PANTHER" id="PTHR24305">
    <property type="entry name" value="CYTOCHROME P450"/>
    <property type="match status" value="1"/>
</dbReference>
<dbReference type="InterPro" id="IPR001128">
    <property type="entry name" value="Cyt_P450"/>
</dbReference>
<dbReference type="Pfam" id="PF00067">
    <property type="entry name" value="p450"/>
    <property type="match status" value="1"/>
</dbReference>
<feature type="chain" id="PRO_5013688186" evidence="10">
    <location>
        <begin position="23"/>
        <end position="543"/>
    </location>
</feature>
<keyword evidence="10" id="KW-0732">Signal</keyword>
<dbReference type="OrthoDB" id="1470350at2759"/>
<proteinExistence type="inferred from homology"/>
<evidence type="ECO:0000313" key="11">
    <source>
        <dbReference type="EMBL" id="PIL33309.1"/>
    </source>
</evidence>
<keyword evidence="6" id="KW-0560">Oxidoreductase</keyword>
<dbReference type="Proteomes" id="UP000230002">
    <property type="component" value="Unassembled WGS sequence"/>
</dbReference>
<dbReference type="GO" id="GO:0020037">
    <property type="term" value="F:heme binding"/>
    <property type="evidence" value="ECO:0007669"/>
    <property type="project" value="InterPro"/>
</dbReference>
<evidence type="ECO:0000256" key="5">
    <source>
        <dbReference type="ARBA" id="ARBA00022723"/>
    </source>
</evidence>
<evidence type="ECO:0000256" key="3">
    <source>
        <dbReference type="ARBA" id="ARBA00010617"/>
    </source>
</evidence>
<dbReference type="EMBL" id="AYKW01000008">
    <property type="protein sequence ID" value="PIL33309.1"/>
    <property type="molecule type" value="Genomic_DNA"/>
</dbReference>
<dbReference type="GO" id="GO:0004497">
    <property type="term" value="F:monooxygenase activity"/>
    <property type="evidence" value="ECO:0007669"/>
    <property type="project" value="UniProtKB-KW"/>
</dbReference>
<organism evidence="11 12">
    <name type="scientific">Ganoderma sinense ZZ0214-1</name>
    <dbReference type="NCBI Taxonomy" id="1077348"/>
    <lineage>
        <taxon>Eukaryota</taxon>
        <taxon>Fungi</taxon>
        <taxon>Dikarya</taxon>
        <taxon>Basidiomycota</taxon>
        <taxon>Agaricomycotina</taxon>
        <taxon>Agaricomycetes</taxon>
        <taxon>Polyporales</taxon>
        <taxon>Polyporaceae</taxon>
        <taxon>Ganoderma</taxon>
    </lineage>
</organism>
<keyword evidence="12" id="KW-1185">Reference proteome</keyword>
<dbReference type="GO" id="GO:0016705">
    <property type="term" value="F:oxidoreductase activity, acting on paired donors, with incorporation or reduction of molecular oxygen"/>
    <property type="evidence" value="ECO:0007669"/>
    <property type="project" value="InterPro"/>
</dbReference>
<feature type="binding site" description="axial binding residue" evidence="9">
    <location>
        <position position="484"/>
    </location>
    <ligand>
        <name>heme</name>
        <dbReference type="ChEBI" id="CHEBI:30413"/>
    </ligand>
    <ligandPart>
        <name>Fe</name>
        <dbReference type="ChEBI" id="CHEBI:18248"/>
    </ligandPart>
</feature>
<evidence type="ECO:0000256" key="7">
    <source>
        <dbReference type="ARBA" id="ARBA00023004"/>
    </source>
</evidence>
<dbReference type="PRINTS" id="PR00463">
    <property type="entry name" value="EP450I"/>
</dbReference>
<dbReference type="InterPro" id="IPR036396">
    <property type="entry name" value="Cyt_P450_sf"/>
</dbReference>
<keyword evidence="8" id="KW-0503">Monooxygenase</keyword>
<keyword evidence="5 9" id="KW-0479">Metal-binding</keyword>
<name>A0A2G8SHR4_9APHY</name>
<protein>
    <submittedName>
        <fullName evidence="11">Cytochrome P450</fullName>
    </submittedName>
</protein>
<evidence type="ECO:0000256" key="2">
    <source>
        <dbReference type="ARBA" id="ARBA00005179"/>
    </source>
</evidence>
<evidence type="ECO:0000256" key="9">
    <source>
        <dbReference type="PIRSR" id="PIRSR602401-1"/>
    </source>
</evidence>
<evidence type="ECO:0000256" key="8">
    <source>
        <dbReference type="ARBA" id="ARBA00023033"/>
    </source>
</evidence>